<protein>
    <recommendedName>
        <fullName evidence="1">F-box associated beta-propeller type 3 domain-containing protein</fullName>
    </recommendedName>
</protein>
<name>A0A3B6FEV1_WHEAT</name>
<dbReference type="NCBIfam" id="TIGR01640">
    <property type="entry name" value="F_box_assoc_1"/>
    <property type="match status" value="1"/>
</dbReference>
<dbReference type="InterPro" id="IPR050233">
    <property type="entry name" value="A_thaliana_F-box"/>
</dbReference>
<dbReference type="OMA" id="EAWEHHY"/>
<reference evidence="2" key="2">
    <citation type="submission" date="2020-03" db="EMBL/GenBank/DDBJ databases">
        <title>The second near-complete assembly of the hexaploid bread wheat (Triticum aestivum) genome.</title>
        <authorList>
            <person name="Zimin A.V."/>
            <person name="Puiu D."/>
            <person name="Shumante A."/>
            <person name="Alonge M."/>
            <person name="Salzberg S.L."/>
        </authorList>
    </citation>
    <scope>NUCLEOTIDE SEQUENCE</scope>
    <source>
        <tissue evidence="2">Leaf</tissue>
    </source>
</reference>
<dbReference type="Pfam" id="PF08268">
    <property type="entry name" value="FBA_3"/>
    <property type="match status" value="1"/>
</dbReference>
<dbReference type="InterPro" id="IPR013187">
    <property type="entry name" value="F-box-assoc_dom_typ3"/>
</dbReference>
<dbReference type="PANTHER" id="PTHR47993">
    <property type="entry name" value="OS09G0372900 PROTEIN-RELATED"/>
    <property type="match status" value="1"/>
</dbReference>
<dbReference type="InterPro" id="IPR036047">
    <property type="entry name" value="F-box-like_dom_sf"/>
</dbReference>
<accession>A0A3B6FEV1</accession>
<evidence type="ECO:0000313" key="2">
    <source>
        <dbReference type="EMBL" id="KAF7027043.1"/>
    </source>
</evidence>
<gene>
    <name evidence="2" type="ORF">CFC21_039114</name>
</gene>
<comment type="caution">
    <text evidence="2">The sequence shown here is derived from an EMBL/GenBank/DDBJ whole genome shotgun (WGS) entry which is preliminary data.</text>
</comment>
<dbReference type="Proteomes" id="UP000815260">
    <property type="component" value="Chromosome 3B"/>
</dbReference>
<dbReference type="STRING" id="4565.A0A077RTZ0"/>
<evidence type="ECO:0000259" key="1">
    <source>
        <dbReference type="Pfam" id="PF08268"/>
    </source>
</evidence>
<dbReference type="InterPro" id="IPR017451">
    <property type="entry name" value="F-box-assoc_interact_dom"/>
</dbReference>
<feature type="domain" description="F-box associated beta-propeller type 3" evidence="1">
    <location>
        <begin position="91"/>
        <end position="284"/>
    </location>
</feature>
<sequence>MPDSSGATVLDDLPKCLVADEILVRLSPKHVLRCRAVQKLWRAVTSTDKFILDNHRRQPSLPIIQRHKEGISRFAAAGDHKIWPVIRYTRRHTASNFSTIHHAACDGLLILSRHSSFYICNPATRKCASLSHPPLRPGFSAATVVAFYRHQLSGEHRVLWAIYSAPMARGAAVKPPAYFVLPVGSDQPRCVQWPAVLEIFPATRSSDHPPVHYRGGLHWALGLSITVFDTVTETFRQMSHPAQLPGDMVLLFDLGGDLALGRTSGDCVTLDLWVLQEYDAETWAFRYRIDLRVMEASPPLNLSVKHDPVMAVVNGRELLIQHGPYRLLHCGIDGVFLGNVESKDNANILSQFAKPLTLTRHRLQESMISLPLFETRQKDAVNEEPPFTILL</sequence>
<dbReference type="PANTHER" id="PTHR47993:SF73">
    <property type="entry name" value="F-BOX DOMAIN-CONTAINING PROTEIN"/>
    <property type="match status" value="1"/>
</dbReference>
<reference evidence="2" key="1">
    <citation type="journal article" date="2017" name="Gigascience">
        <title>The first near-complete assembly of the hexaploid bread wheat genome, Triticum aestivum.</title>
        <authorList>
            <person name="Zimin A.V."/>
            <person name="Puiu D."/>
            <person name="Hall R."/>
            <person name="Kingan S."/>
            <person name="Clavijo B.J."/>
            <person name="Salzberg S.L."/>
        </authorList>
    </citation>
    <scope>NUCLEOTIDE SEQUENCE</scope>
    <source>
        <tissue evidence="2">Leaf</tissue>
    </source>
</reference>
<proteinExistence type="predicted"/>
<dbReference type="EMBL" id="CM022218">
    <property type="protein sequence ID" value="KAF7027043.1"/>
    <property type="molecule type" value="Genomic_DNA"/>
</dbReference>
<organism evidence="2">
    <name type="scientific">Triticum aestivum</name>
    <name type="common">Wheat</name>
    <dbReference type="NCBI Taxonomy" id="4565"/>
    <lineage>
        <taxon>Eukaryota</taxon>
        <taxon>Viridiplantae</taxon>
        <taxon>Streptophyta</taxon>
        <taxon>Embryophyta</taxon>
        <taxon>Tracheophyta</taxon>
        <taxon>Spermatophyta</taxon>
        <taxon>Magnoliopsida</taxon>
        <taxon>Liliopsida</taxon>
        <taxon>Poales</taxon>
        <taxon>Poaceae</taxon>
        <taxon>BOP clade</taxon>
        <taxon>Pooideae</taxon>
        <taxon>Triticodae</taxon>
        <taxon>Triticeae</taxon>
        <taxon>Triticinae</taxon>
        <taxon>Triticum</taxon>
    </lineage>
</organism>
<dbReference type="SUPFAM" id="SSF81383">
    <property type="entry name" value="F-box domain"/>
    <property type="match status" value="1"/>
</dbReference>